<evidence type="ECO:0000256" key="3">
    <source>
        <dbReference type="ARBA" id="ARBA00013190"/>
    </source>
</evidence>
<dbReference type="InterPro" id="IPR020843">
    <property type="entry name" value="ER"/>
</dbReference>
<keyword evidence="6" id="KW-0560">Oxidoreductase</keyword>
<dbReference type="EMBL" id="MFJR01000007">
    <property type="protein sequence ID" value="OGG26823.1"/>
    <property type="molecule type" value="Genomic_DNA"/>
</dbReference>
<evidence type="ECO:0000259" key="7">
    <source>
        <dbReference type="SMART" id="SM00829"/>
    </source>
</evidence>
<proteinExistence type="inferred from homology"/>
<evidence type="ECO:0000256" key="6">
    <source>
        <dbReference type="ARBA" id="ARBA00023002"/>
    </source>
</evidence>
<organism evidence="8 9">
    <name type="scientific">Candidatus Gottesmanbacteria bacterium RIFCSPLOWO2_01_FULL_39_12b</name>
    <dbReference type="NCBI Taxonomy" id="1798388"/>
    <lineage>
        <taxon>Bacteria</taxon>
        <taxon>Candidatus Gottesmaniibacteriota</taxon>
    </lineage>
</organism>
<dbReference type="GO" id="GO:0005737">
    <property type="term" value="C:cytoplasm"/>
    <property type="evidence" value="ECO:0007669"/>
    <property type="project" value="TreeGrafter"/>
</dbReference>
<dbReference type="InterPro" id="IPR036291">
    <property type="entry name" value="NAD(P)-bd_dom_sf"/>
</dbReference>
<gene>
    <name evidence="8" type="ORF">A2960_01495</name>
</gene>
<comment type="caution">
    <text evidence="8">The sequence shown here is derived from an EMBL/GenBank/DDBJ whole genome shotgun (WGS) entry which is preliminary data.</text>
</comment>
<dbReference type="Proteomes" id="UP000176609">
    <property type="component" value="Unassembled WGS sequence"/>
</dbReference>
<dbReference type="Pfam" id="PF00107">
    <property type="entry name" value="ADH_zinc_N"/>
    <property type="match status" value="1"/>
</dbReference>
<dbReference type="GO" id="GO:0004022">
    <property type="term" value="F:alcohol dehydrogenase (NAD+) activity"/>
    <property type="evidence" value="ECO:0007669"/>
    <property type="project" value="UniProtKB-EC"/>
</dbReference>
<name>A0A1F6AQR3_9BACT</name>
<dbReference type="Pfam" id="PF08240">
    <property type="entry name" value="ADH_N"/>
    <property type="match status" value="1"/>
</dbReference>
<comment type="similarity">
    <text evidence="2">Belongs to the zinc-containing alcohol dehydrogenase family.</text>
</comment>
<protein>
    <recommendedName>
        <fullName evidence="3">alcohol dehydrogenase</fullName>
        <ecNumber evidence="3">1.1.1.1</ecNumber>
    </recommendedName>
</protein>
<dbReference type="SMART" id="SM00829">
    <property type="entry name" value="PKS_ER"/>
    <property type="match status" value="1"/>
</dbReference>
<evidence type="ECO:0000313" key="9">
    <source>
        <dbReference type="Proteomes" id="UP000176609"/>
    </source>
</evidence>
<dbReference type="AlphaFoldDB" id="A0A1F6AQR3"/>
<dbReference type="PANTHER" id="PTHR42940">
    <property type="entry name" value="ALCOHOL DEHYDROGENASE 1-RELATED"/>
    <property type="match status" value="1"/>
</dbReference>
<sequence>MKAVVLDKIGSLNNLRYTDIPIPEPDNNEMLIKVEYCGLNHLDLLIIEGKRLGPKTFPHILGSEFIGIIVKINSKDRNFKIGDRVAVYPWTFCGKCEQCRRGNENICDNGGTFGRTRWGGFAEFVSVPVKNLVKIPSYLSSKLVSASVLSTITAYHMIKRANIKNHATVLVTGATGGVGTSAAQLLKERKCKVICATNHNSKVKKLKELGTDEVVKTNNLINEVKNISSNGVDYVIDIMGGNVWSKGIELLAKNGTMVFCSTTLDDPGSVNLASAFSRQTNILGSYGGTVNDLREVIKLLQKDTIKPVIDSIYPLEKTKEALYKFDQQKAFGKILIKCSI</sequence>
<evidence type="ECO:0000256" key="4">
    <source>
        <dbReference type="ARBA" id="ARBA00022723"/>
    </source>
</evidence>
<keyword evidence="5" id="KW-0862">Zinc</keyword>
<dbReference type="Gene3D" id="3.90.180.10">
    <property type="entry name" value="Medium-chain alcohol dehydrogenases, catalytic domain"/>
    <property type="match status" value="1"/>
</dbReference>
<keyword evidence="4" id="KW-0479">Metal-binding</keyword>
<reference evidence="8 9" key="1">
    <citation type="journal article" date="2016" name="Nat. Commun.">
        <title>Thousands of microbial genomes shed light on interconnected biogeochemical processes in an aquifer system.</title>
        <authorList>
            <person name="Anantharaman K."/>
            <person name="Brown C.T."/>
            <person name="Hug L.A."/>
            <person name="Sharon I."/>
            <person name="Castelle C.J."/>
            <person name="Probst A.J."/>
            <person name="Thomas B.C."/>
            <person name="Singh A."/>
            <person name="Wilkins M.J."/>
            <person name="Karaoz U."/>
            <person name="Brodie E.L."/>
            <person name="Williams K.H."/>
            <person name="Hubbard S.S."/>
            <person name="Banfield J.F."/>
        </authorList>
    </citation>
    <scope>NUCLEOTIDE SEQUENCE [LARGE SCALE GENOMIC DNA]</scope>
</reference>
<dbReference type="GO" id="GO:0046872">
    <property type="term" value="F:metal ion binding"/>
    <property type="evidence" value="ECO:0007669"/>
    <property type="project" value="UniProtKB-KW"/>
</dbReference>
<evidence type="ECO:0000313" key="8">
    <source>
        <dbReference type="EMBL" id="OGG26823.1"/>
    </source>
</evidence>
<comment type="cofactor">
    <cofactor evidence="1">
        <name>Zn(2+)</name>
        <dbReference type="ChEBI" id="CHEBI:29105"/>
    </cofactor>
</comment>
<accession>A0A1F6AQR3</accession>
<dbReference type="PANTHER" id="PTHR42940:SF8">
    <property type="entry name" value="VACUOLAR PROTEIN SORTING-ASSOCIATED PROTEIN 11"/>
    <property type="match status" value="1"/>
</dbReference>
<dbReference type="EC" id="1.1.1.1" evidence="3"/>
<evidence type="ECO:0000256" key="2">
    <source>
        <dbReference type="ARBA" id="ARBA00008072"/>
    </source>
</evidence>
<dbReference type="SUPFAM" id="SSF50129">
    <property type="entry name" value="GroES-like"/>
    <property type="match status" value="1"/>
</dbReference>
<feature type="domain" description="Enoyl reductase (ER)" evidence="7">
    <location>
        <begin position="10"/>
        <end position="336"/>
    </location>
</feature>
<dbReference type="SUPFAM" id="SSF51735">
    <property type="entry name" value="NAD(P)-binding Rossmann-fold domains"/>
    <property type="match status" value="1"/>
</dbReference>
<evidence type="ECO:0000256" key="1">
    <source>
        <dbReference type="ARBA" id="ARBA00001947"/>
    </source>
</evidence>
<evidence type="ECO:0000256" key="5">
    <source>
        <dbReference type="ARBA" id="ARBA00022833"/>
    </source>
</evidence>
<dbReference type="InterPro" id="IPR013154">
    <property type="entry name" value="ADH-like_N"/>
</dbReference>
<dbReference type="InterPro" id="IPR011032">
    <property type="entry name" value="GroES-like_sf"/>
</dbReference>
<dbReference type="InterPro" id="IPR013149">
    <property type="entry name" value="ADH-like_C"/>
</dbReference>